<gene>
    <name evidence="2" type="ORF">MMYC01_203451</name>
</gene>
<accession>A0A175W9B3</accession>
<evidence type="ECO:0000259" key="1">
    <source>
        <dbReference type="Pfam" id="PF14420"/>
    </source>
</evidence>
<dbReference type="Pfam" id="PF14420">
    <property type="entry name" value="Clr5"/>
    <property type="match status" value="1"/>
</dbReference>
<organism evidence="2 3">
    <name type="scientific">Madurella mycetomatis</name>
    <dbReference type="NCBI Taxonomy" id="100816"/>
    <lineage>
        <taxon>Eukaryota</taxon>
        <taxon>Fungi</taxon>
        <taxon>Dikarya</taxon>
        <taxon>Ascomycota</taxon>
        <taxon>Pezizomycotina</taxon>
        <taxon>Sordariomycetes</taxon>
        <taxon>Sordariomycetidae</taxon>
        <taxon>Sordariales</taxon>
        <taxon>Sordariales incertae sedis</taxon>
        <taxon>Madurella</taxon>
    </lineage>
</organism>
<reference evidence="2 3" key="1">
    <citation type="journal article" date="2016" name="Genome Announc.">
        <title>Genome Sequence of Madurella mycetomatis mm55, Isolated from a Human Mycetoma Case in Sudan.</title>
        <authorList>
            <person name="Smit S."/>
            <person name="Derks M.F."/>
            <person name="Bervoets S."/>
            <person name="Fahal A."/>
            <person name="van Leeuwen W."/>
            <person name="van Belkum A."/>
            <person name="van de Sande W.W."/>
        </authorList>
    </citation>
    <scope>NUCLEOTIDE SEQUENCE [LARGE SCALE GENOMIC DNA]</scope>
    <source>
        <strain evidence="3">mm55</strain>
    </source>
</reference>
<protein>
    <recommendedName>
        <fullName evidence="1">Clr5 domain-containing protein</fullName>
    </recommendedName>
</protein>
<feature type="domain" description="Clr5" evidence="1">
    <location>
        <begin position="8"/>
        <end position="60"/>
    </location>
</feature>
<dbReference type="Proteomes" id="UP000078237">
    <property type="component" value="Unassembled WGS sequence"/>
</dbReference>
<dbReference type="AlphaFoldDB" id="A0A175W9B3"/>
<proteinExistence type="predicted"/>
<sequence>MQDRYATPADWETYRGTITRLYLDEKRPLQEVMEYMVLNHQFLATIKMYRSRIRKWGLDKNNKAAEVAYMTAMKKHRDAAGKESRFFVRNRPVDWDDVERYLARKPGFWDKYGNKLLGNAEMAREITCMTPPPEDGWTLEVPQKLDATRELRIHEEILRFFRSYMDGSFENGAWSLFPGHSRYYGAGGMEANARLNVWYNKLRNVADWPGREADAVRMVNHLLDQLPRLIKEQDYTIFPALMRCCFHLSTRKPAVGREVVRFVANLCSAIMGEHHPMTLAWFRIRTLTIQEYLHVLQGTAKVRFEYLESRLTNGIRDENTVHALREYLLVLRLRGTPAVYEIERVTSQALKQVNQSANMLSGPECRLLLGTASSFITCRRFEAAEEILNRVGAHLPATQPYSSCSQGILPTYLFIMGFLRYVTGRLDEAVNYFLQTYYALEKAAGPQSSAVADILLALIDFPGLLQKPEDLEYWQQKFSQVQSDMLAKAKKDIAHTQSESNELWDEPLDMDVNTSAW</sequence>
<dbReference type="OrthoDB" id="5308957at2759"/>
<evidence type="ECO:0000313" key="2">
    <source>
        <dbReference type="EMBL" id="KXX80041.1"/>
    </source>
</evidence>
<keyword evidence="3" id="KW-1185">Reference proteome</keyword>
<dbReference type="VEuPathDB" id="FungiDB:MMYC01_203451"/>
<dbReference type="PANTHER" id="PTHR38788">
    <property type="entry name" value="CLR5 DOMAIN-CONTAINING PROTEIN"/>
    <property type="match status" value="1"/>
</dbReference>
<dbReference type="STRING" id="100816.A0A175W9B3"/>
<evidence type="ECO:0000313" key="3">
    <source>
        <dbReference type="Proteomes" id="UP000078237"/>
    </source>
</evidence>
<name>A0A175W9B3_9PEZI</name>
<comment type="caution">
    <text evidence="2">The sequence shown here is derived from an EMBL/GenBank/DDBJ whole genome shotgun (WGS) entry which is preliminary data.</text>
</comment>
<dbReference type="PANTHER" id="PTHR38788:SF3">
    <property type="entry name" value="CLR5 DOMAIN-CONTAINING PROTEIN"/>
    <property type="match status" value="1"/>
</dbReference>
<dbReference type="EMBL" id="LCTW02000071">
    <property type="protein sequence ID" value="KXX80041.1"/>
    <property type="molecule type" value="Genomic_DNA"/>
</dbReference>
<dbReference type="InterPro" id="IPR025676">
    <property type="entry name" value="Clr5_dom"/>
</dbReference>